<evidence type="ECO:0000256" key="9">
    <source>
        <dbReference type="ARBA" id="ARBA00023328"/>
    </source>
</evidence>
<evidence type="ECO:0000256" key="8">
    <source>
        <dbReference type="ARBA" id="ARBA00023306"/>
    </source>
</evidence>
<comment type="function">
    <text evidence="10">Acts as a component of the essential kinetochore-associated NDC80 complex, which is required for chromosome segregation and spindle checkpoint activity.</text>
</comment>
<sequence length="624" mass="71736">MNLKQWSLGQGRRSSAPKRFSAALSETEDKNKNVGDGKKSFIPRPTGVSSRSSSVEREGLPSSSRSTQKFVRSTSVESLDDIARCGGRSRFTESAFTPKHLMKTHGGRSTVSVQRTVRKDTRPLSDRAFQVAELAKVEEYLVAKQIINPGPSLSSSMTLKLFVHIMNSLLNEYFPKQQLTLSNYSELIPLLMRKLKYPGNVTRSWLVTANSSHSWHNVLGLLSWLVNLSTLTSSDLKYLAEDDGEIESGLDCEKAKKLFEFTSQKYAEWSENYHMPLRTEDDDQFFDDLVAARVNPLKKNVEEAKKEVQELENILKATENTEEYITEQKYKVVKTNLEKKKSERKTLKESLENLKLGLEKIKNEMQVLLSQNGELKQCIADYDCSSSLNAEDVAKLESETVALRNVIKVRESQLTDINTQCYSLDLATARSQGKLDEVRLKREAIFRQCTSQYINVEEFQLHLNYGNKDNPIILNEYLANIKKTKLHLDNILKEYIEKENSCKVQRNETKEKIKSHECDVHKKEMELQQLDLKLAELKNKSSDLHRQIKNLKEEYCKAKEKLISSKHREESLSSNLSDLQEELRVLEETAVEQESMYTEVLERMCEALRRHVKRCQELVMSVLR</sequence>
<evidence type="ECO:0000256" key="2">
    <source>
        <dbReference type="ARBA" id="ARBA00022454"/>
    </source>
</evidence>
<gene>
    <name evidence="14" type="ORF">R5R35_008193</name>
</gene>
<dbReference type="InterPro" id="IPR038273">
    <property type="entry name" value="Ndc80_sf"/>
</dbReference>
<dbReference type="InterPro" id="IPR055260">
    <property type="entry name" value="Ndc80_CH"/>
</dbReference>
<evidence type="ECO:0000256" key="10">
    <source>
        <dbReference type="RuleBase" id="RU368072"/>
    </source>
</evidence>
<comment type="subunit">
    <text evidence="10">Component of the NDC80 complex.</text>
</comment>
<comment type="similarity">
    <text evidence="1 10">Belongs to the NDC80/HEC1 family.</text>
</comment>
<keyword evidence="6 11" id="KW-0175">Coiled coil</keyword>
<evidence type="ECO:0000313" key="15">
    <source>
        <dbReference type="Proteomes" id="UP001378592"/>
    </source>
</evidence>
<dbReference type="PANTHER" id="PTHR10643:SF2">
    <property type="entry name" value="KINETOCHORE PROTEIN NDC80 HOMOLOG"/>
    <property type="match status" value="1"/>
</dbReference>
<evidence type="ECO:0000256" key="3">
    <source>
        <dbReference type="ARBA" id="ARBA00022618"/>
    </source>
</evidence>
<protein>
    <recommendedName>
        <fullName evidence="10">Kinetochore protein NDC80</fullName>
    </recommendedName>
</protein>
<dbReference type="InterPro" id="IPR005550">
    <property type="entry name" value="Kinetochore_Ndc80"/>
</dbReference>
<reference evidence="14 15" key="1">
    <citation type="submission" date="2024-03" db="EMBL/GenBank/DDBJ databases">
        <title>The genome assembly and annotation of the cricket Gryllus longicercus Weissman &amp; Gray.</title>
        <authorList>
            <person name="Szrajer S."/>
            <person name="Gray D."/>
            <person name="Ylla G."/>
        </authorList>
    </citation>
    <scope>NUCLEOTIDE SEQUENCE [LARGE SCALE GENOMIC DNA]</scope>
    <source>
        <strain evidence="14">DAG 2021-001</strain>
        <tissue evidence="14">Whole body minus gut</tissue>
    </source>
</reference>
<feature type="compositionally biased region" description="Polar residues" evidence="12">
    <location>
        <begin position="61"/>
        <end position="71"/>
    </location>
</feature>
<dbReference type="GO" id="GO:0031262">
    <property type="term" value="C:Ndc80 complex"/>
    <property type="evidence" value="ECO:0007669"/>
    <property type="project" value="UniProtKB-UniRule"/>
</dbReference>
<dbReference type="EMBL" id="JAZDUA010000074">
    <property type="protein sequence ID" value="KAK7869477.1"/>
    <property type="molecule type" value="Genomic_DNA"/>
</dbReference>
<evidence type="ECO:0000313" key="14">
    <source>
        <dbReference type="EMBL" id="KAK7869477.1"/>
    </source>
</evidence>
<feature type="compositionally biased region" description="Basic and acidic residues" evidence="12">
    <location>
        <begin position="27"/>
        <end position="39"/>
    </location>
</feature>
<keyword evidence="15" id="KW-1185">Reference proteome</keyword>
<comment type="caution">
    <text evidence="14">The sequence shown here is derived from an EMBL/GenBank/DDBJ whole genome shotgun (WGS) entry which is preliminary data.</text>
</comment>
<evidence type="ECO:0000256" key="12">
    <source>
        <dbReference type="SAM" id="MobiDB-lite"/>
    </source>
</evidence>
<keyword evidence="8 10" id="KW-0131">Cell cycle</keyword>
<feature type="coiled-coil region" evidence="11">
    <location>
        <begin position="474"/>
        <end position="596"/>
    </location>
</feature>
<evidence type="ECO:0000256" key="7">
    <source>
        <dbReference type="ARBA" id="ARBA00023242"/>
    </source>
</evidence>
<evidence type="ECO:0000256" key="5">
    <source>
        <dbReference type="ARBA" id="ARBA00022838"/>
    </source>
</evidence>
<dbReference type="PANTHER" id="PTHR10643">
    <property type="entry name" value="KINETOCHORE PROTEIN NDC80"/>
    <property type="match status" value="1"/>
</dbReference>
<evidence type="ECO:0000256" key="4">
    <source>
        <dbReference type="ARBA" id="ARBA00022776"/>
    </source>
</evidence>
<accession>A0AAN9VZV4</accession>
<dbReference type="GO" id="GO:0051301">
    <property type="term" value="P:cell division"/>
    <property type="evidence" value="ECO:0007669"/>
    <property type="project" value="UniProtKB-UniRule"/>
</dbReference>
<evidence type="ECO:0000259" key="13">
    <source>
        <dbReference type="Pfam" id="PF03801"/>
    </source>
</evidence>
<feature type="region of interest" description="Disordered" evidence="12">
    <location>
        <begin position="1"/>
        <end position="71"/>
    </location>
</feature>
<dbReference type="GO" id="GO:0005634">
    <property type="term" value="C:nucleus"/>
    <property type="evidence" value="ECO:0007669"/>
    <property type="project" value="UniProtKB-SubCell"/>
</dbReference>
<keyword evidence="7 10" id="KW-0539">Nucleus</keyword>
<name>A0AAN9VZV4_9ORTH</name>
<comment type="subcellular location">
    <subcellularLocation>
        <location evidence="10">Chromosome</location>
        <location evidence="10">Centromere</location>
        <location evidence="10">Kinetochore</location>
    </subcellularLocation>
    <subcellularLocation>
        <location evidence="10">Nucleus</location>
    </subcellularLocation>
</comment>
<evidence type="ECO:0000256" key="11">
    <source>
        <dbReference type="SAM" id="Coils"/>
    </source>
</evidence>
<feature type="domain" description="Kinetochore protein Ndc80 CH" evidence="13">
    <location>
        <begin position="103"/>
        <end position="232"/>
    </location>
</feature>
<dbReference type="Pfam" id="PF03801">
    <property type="entry name" value="Ndc80_HEC"/>
    <property type="match status" value="1"/>
</dbReference>
<dbReference type="AlphaFoldDB" id="A0AAN9VZV4"/>
<proteinExistence type="inferred from homology"/>
<keyword evidence="4 10" id="KW-0498">Mitosis</keyword>
<dbReference type="GO" id="GO:0051315">
    <property type="term" value="P:attachment of mitotic spindle microtubules to kinetochore"/>
    <property type="evidence" value="ECO:0007669"/>
    <property type="project" value="UniProtKB-UniRule"/>
</dbReference>
<feature type="coiled-coil region" evidence="11">
    <location>
        <begin position="294"/>
        <end position="371"/>
    </location>
</feature>
<evidence type="ECO:0000256" key="6">
    <source>
        <dbReference type="ARBA" id="ARBA00023054"/>
    </source>
</evidence>
<keyword evidence="2 10" id="KW-0158">Chromosome</keyword>
<dbReference type="Proteomes" id="UP001378592">
    <property type="component" value="Unassembled WGS sequence"/>
</dbReference>
<keyword evidence="9 10" id="KW-0137">Centromere</keyword>
<organism evidence="14 15">
    <name type="scientific">Gryllus longicercus</name>
    <dbReference type="NCBI Taxonomy" id="2509291"/>
    <lineage>
        <taxon>Eukaryota</taxon>
        <taxon>Metazoa</taxon>
        <taxon>Ecdysozoa</taxon>
        <taxon>Arthropoda</taxon>
        <taxon>Hexapoda</taxon>
        <taxon>Insecta</taxon>
        <taxon>Pterygota</taxon>
        <taxon>Neoptera</taxon>
        <taxon>Polyneoptera</taxon>
        <taxon>Orthoptera</taxon>
        <taxon>Ensifera</taxon>
        <taxon>Gryllidea</taxon>
        <taxon>Grylloidea</taxon>
        <taxon>Gryllidae</taxon>
        <taxon>Gryllinae</taxon>
        <taxon>Gryllus</taxon>
    </lineage>
</organism>
<keyword evidence="3 10" id="KW-0132">Cell division</keyword>
<evidence type="ECO:0000256" key="1">
    <source>
        <dbReference type="ARBA" id="ARBA00007050"/>
    </source>
</evidence>
<dbReference type="Gene3D" id="1.10.418.30">
    <property type="entry name" value="Ncd80 complex, Ncd80 subunit"/>
    <property type="match status" value="1"/>
</dbReference>
<keyword evidence="5 10" id="KW-0995">Kinetochore</keyword>